<dbReference type="EMBL" id="PYGJ01000003">
    <property type="protein sequence ID" value="PSL20576.1"/>
    <property type="molecule type" value="Genomic_DNA"/>
</dbReference>
<dbReference type="Pfam" id="PF05521">
    <property type="entry name" value="Phage_HCP"/>
    <property type="match status" value="1"/>
</dbReference>
<gene>
    <name evidence="1" type="ORF">CLV88_103223</name>
</gene>
<protein>
    <submittedName>
        <fullName evidence="1">Head-tail adaptor</fullName>
    </submittedName>
</protein>
<reference evidence="1 2" key="1">
    <citation type="submission" date="2018-03" db="EMBL/GenBank/DDBJ databases">
        <title>Genomic Encyclopedia of Archaeal and Bacterial Type Strains, Phase II (KMG-II): from individual species to whole genera.</title>
        <authorList>
            <person name="Goeker M."/>
        </authorList>
    </citation>
    <scope>NUCLEOTIDE SEQUENCE [LARGE SCALE GENOMIC DNA]</scope>
    <source>
        <strain evidence="1 2">DSM 100673</strain>
    </source>
</reference>
<evidence type="ECO:0000313" key="1">
    <source>
        <dbReference type="EMBL" id="PSL20576.1"/>
    </source>
</evidence>
<name>A0A2P8FFT0_9RHOB</name>
<accession>A0A2P8FFT0</accession>
<dbReference type="Proteomes" id="UP000240418">
    <property type="component" value="Unassembled WGS sequence"/>
</dbReference>
<dbReference type="InterPro" id="IPR038666">
    <property type="entry name" value="SSP1_head-tail_sf"/>
</dbReference>
<organism evidence="1 2">
    <name type="scientific">Shimia abyssi</name>
    <dbReference type="NCBI Taxonomy" id="1662395"/>
    <lineage>
        <taxon>Bacteria</taxon>
        <taxon>Pseudomonadati</taxon>
        <taxon>Pseudomonadota</taxon>
        <taxon>Alphaproteobacteria</taxon>
        <taxon>Rhodobacterales</taxon>
        <taxon>Roseobacteraceae</taxon>
    </lineage>
</organism>
<dbReference type="Gene3D" id="2.40.10.270">
    <property type="entry name" value="Bacteriophage SPP1 head-tail adaptor protein"/>
    <property type="match status" value="1"/>
</dbReference>
<dbReference type="RefSeq" id="WP_106607785.1">
    <property type="nucleotide sequence ID" value="NZ_PYGJ01000003.1"/>
</dbReference>
<keyword evidence="2" id="KW-1185">Reference proteome</keyword>
<sequence length="111" mass="12051">MGVHLSRQLVLEQRETVPDGMGGSSESWSALGTLWAGVEGRSGRVRRVGDTEMASVGFRITVRGAPYGAPSRPVAGQRFREGQRVFRIDAVSEADPQGRYLICFAKEELAA</sequence>
<dbReference type="OrthoDB" id="7570189at2"/>
<dbReference type="AlphaFoldDB" id="A0A2P8FFT0"/>
<dbReference type="InterPro" id="IPR008767">
    <property type="entry name" value="Phage_SPP1_head-tail_adaptor"/>
</dbReference>
<proteinExistence type="predicted"/>
<evidence type="ECO:0000313" key="2">
    <source>
        <dbReference type="Proteomes" id="UP000240418"/>
    </source>
</evidence>
<comment type="caution">
    <text evidence="1">The sequence shown here is derived from an EMBL/GenBank/DDBJ whole genome shotgun (WGS) entry which is preliminary data.</text>
</comment>